<evidence type="ECO:0000313" key="3">
    <source>
        <dbReference type="Proteomes" id="UP001597094"/>
    </source>
</evidence>
<accession>A0ABW3SRV9</accession>
<comment type="caution">
    <text evidence="2">The sequence shown here is derived from an EMBL/GenBank/DDBJ whole genome shotgun (WGS) entry which is preliminary data.</text>
</comment>
<protein>
    <submittedName>
        <fullName evidence="2">Uncharacterized protein</fullName>
    </submittedName>
</protein>
<reference evidence="3" key="1">
    <citation type="journal article" date="2019" name="Int. J. Syst. Evol. Microbiol.">
        <title>The Global Catalogue of Microorganisms (GCM) 10K type strain sequencing project: providing services to taxonomists for standard genome sequencing and annotation.</title>
        <authorList>
            <consortium name="The Broad Institute Genomics Platform"/>
            <consortium name="The Broad Institute Genome Sequencing Center for Infectious Disease"/>
            <person name="Wu L."/>
            <person name="Ma J."/>
        </authorList>
    </citation>
    <scope>NUCLEOTIDE SEQUENCE [LARGE SCALE GENOMIC DNA]</scope>
    <source>
        <strain evidence="3">JCM 31319</strain>
    </source>
</reference>
<proteinExistence type="predicted"/>
<dbReference type="EMBL" id="JBHTLD010000144">
    <property type="protein sequence ID" value="MFD1187476.1"/>
    <property type="molecule type" value="Genomic_DNA"/>
</dbReference>
<name>A0ABW3SRV9_9BACT</name>
<gene>
    <name evidence="2" type="ORF">ACFQ2O_14760</name>
</gene>
<feature type="region of interest" description="Disordered" evidence="1">
    <location>
        <begin position="26"/>
        <end position="79"/>
    </location>
</feature>
<evidence type="ECO:0000313" key="2">
    <source>
        <dbReference type="EMBL" id="MFD1187476.1"/>
    </source>
</evidence>
<evidence type="ECO:0000256" key="1">
    <source>
        <dbReference type="SAM" id="MobiDB-lite"/>
    </source>
</evidence>
<dbReference type="Proteomes" id="UP001597094">
    <property type="component" value="Unassembled WGS sequence"/>
</dbReference>
<organism evidence="2 3">
    <name type="scientific">Pontibacter rugosus</name>
    <dbReference type="NCBI Taxonomy" id="1745966"/>
    <lineage>
        <taxon>Bacteria</taxon>
        <taxon>Pseudomonadati</taxon>
        <taxon>Bacteroidota</taxon>
        <taxon>Cytophagia</taxon>
        <taxon>Cytophagales</taxon>
        <taxon>Hymenobacteraceae</taxon>
        <taxon>Pontibacter</taxon>
    </lineage>
</organism>
<keyword evidence="3" id="KW-1185">Reference proteome</keyword>
<sequence length="79" mass="8458">MSRKTPAENCTLNVFKLLSHDEEYPFSGASSHGRTLQALGGKKHDKVTKAESNAQEADTPALERVAPKKRAAHMGGVGP</sequence>